<dbReference type="RefSeq" id="WP_011879225.1">
    <property type="nucleotide sequence ID" value="NC_009253.1"/>
</dbReference>
<dbReference type="CDD" id="cd02440">
    <property type="entry name" value="AdoMet_MTases"/>
    <property type="match status" value="1"/>
</dbReference>
<accession>A4J8N0</accession>
<comment type="function">
    <text evidence="4">Catalyzes the irreversible transfer of a propylamine group from the amino donor S-adenosylmethioninamine (decarboxy-AdoMet) to putrescine (1,4-diaminobutane) to yield spermidine.</text>
</comment>
<name>A4J8N0_DESRM</name>
<feature type="binding site" evidence="4">
    <location>
        <position position="32"/>
    </location>
    <ligand>
        <name>S-methyl-5'-thioadenosine</name>
        <dbReference type="ChEBI" id="CHEBI:17509"/>
    </ligand>
</feature>
<dbReference type="Proteomes" id="UP000001556">
    <property type="component" value="Chromosome"/>
</dbReference>
<organism evidence="7 8">
    <name type="scientific">Desulforamulus reducens (strain ATCC BAA-1160 / DSM 100696 / MI-1)</name>
    <name type="common">Desulfotomaculum reducens</name>
    <dbReference type="NCBI Taxonomy" id="349161"/>
    <lineage>
        <taxon>Bacteria</taxon>
        <taxon>Bacillati</taxon>
        <taxon>Bacillota</taxon>
        <taxon>Clostridia</taxon>
        <taxon>Eubacteriales</taxon>
        <taxon>Peptococcaceae</taxon>
        <taxon>Desulforamulus</taxon>
    </lineage>
</organism>
<comment type="subunit">
    <text evidence="4">Homodimer or homotetramer.</text>
</comment>
<evidence type="ECO:0000256" key="2">
    <source>
        <dbReference type="ARBA" id="ARBA00022679"/>
    </source>
</evidence>
<feature type="binding site" evidence="4">
    <location>
        <begin position="138"/>
        <end position="139"/>
    </location>
    <ligand>
        <name>S-methyl-5'-thioadenosine</name>
        <dbReference type="ChEBI" id="CHEBI:17509"/>
    </ligand>
</feature>
<evidence type="ECO:0000313" key="8">
    <source>
        <dbReference type="Proteomes" id="UP000001556"/>
    </source>
</evidence>
<evidence type="ECO:0000313" key="7">
    <source>
        <dbReference type="EMBL" id="ABO51433.1"/>
    </source>
</evidence>
<evidence type="ECO:0000256" key="3">
    <source>
        <dbReference type="ARBA" id="ARBA00023115"/>
    </source>
</evidence>
<keyword evidence="4" id="KW-0745">Spermidine biosynthesis</keyword>
<dbReference type="AlphaFoldDB" id="A4J8N0"/>
<dbReference type="OrthoDB" id="9793120at2"/>
<dbReference type="GO" id="GO:0004766">
    <property type="term" value="F:spermidine synthase activity"/>
    <property type="evidence" value="ECO:0007669"/>
    <property type="project" value="UniProtKB-UniRule"/>
</dbReference>
<keyword evidence="8" id="KW-1185">Reference proteome</keyword>
<dbReference type="NCBIfam" id="TIGR00417">
    <property type="entry name" value="speE"/>
    <property type="match status" value="1"/>
</dbReference>
<dbReference type="InterPro" id="IPR037163">
    <property type="entry name" value="Spermidine_synt_N_sf"/>
</dbReference>
<comment type="pathway">
    <text evidence="4">Amine and polyamine biosynthesis; spermidine biosynthesis; spermidine from putrescine: step 1/1.</text>
</comment>
<dbReference type="GO" id="GO:0005829">
    <property type="term" value="C:cytosol"/>
    <property type="evidence" value="ECO:0007669"/>
    <property type="project" value="TreeGrafter"/>
</dbReference>
<feature type="binding site" evidence="4">
    <location>
        <position position="163"/>
    </location>
    <ligand>
        <name>S-methyl-5'-thioadenosine</name>
        <dbReference type="ChEBI" id="CHEBI:17509"/>
    </ligand>
</feature>
<dbReference type="SUPFAM" id="SSF53335">
    <property type="entry name" value="S-adenosyl-L-methionine-dependent methyltransferases"/>
    <property type="match status" value="1"/>
</dbReference>
<evidence type="ECO:0000256" key="5">
    <source>
        <dbReference type="PROSITE-ProRule" id="PRU00354"/>
    </source>
</evidence>
<dbReference type="HAMAP" id="MF_00198">
    <property type="entry name" value="Spermidine_synth"/>
    <property type="match status" value="1"/>
</dbReference>
<dbReference type="UniPathway" id="UPA00248">
    <property type="reaction ID" value="UER00314"/>
</dbReference>
<dbReference type="Pfam" id="PF01564">
    <property type="entry name" value="Spermine_synth"/>
    <property type="match status" value="1"/>
</dbReference>
<dbReference type="InterPro" id="IPR029063">
    <property type="entry name" value="SAM-dependent_MTases_sf"/>
</dbReference>
<dbReference type="eggNOG" id="COG0421">
    <property type="taxonomic scope" value="Bacteria"/>
</dbReference>
<proteinExistence type="inferred from homology"/>
<evidence type="ECO:0000256" key="1">
    <source>
        <dbReference type="ARBA" id="ARBA00007867"/>
    </source>
</evidence>
<gene>
    <name evidence="4" type="primary">speE</name>
    <name evidence="7" type="ordered locus">Dred_2930</name>
</gene>
<reference evidence="7 8" key="1">
    <citation type="submission" date="2007-03" db="EMBL/GenBank/DDBJ databases">
        <title>Complete sequence of Desulfotomaculum reducens MI-1.</title>
        <authorList>
            <consortium name="US DOE Joint Genome Institute"/>
            <person name="Copeland A."/>
            <person name="Lucas S."/>
            <person name="Lapidus A."/>
            <person name="Barry K."/>
            <person name="Detter J.C."/>
            <person name="Glavina del Rio T."/>
            <person name="Hammon N."/>
            <person name="Israni S."/>
            <person name="Dalin E."/>
            <person name="Tice H."/>
            <person name="Pitluck S."/>
            <person name="Sims D."/>
            <person name="Brettin T."/>
            <person name="Bruce D."/>
            <person name="Han C."/>
            <person name="Tapia R."/>
            <person name="Schmutz J."/>
            <person name="Larimer F."/>
            <person name="Land M."/>
            <person name="Hauser L."/>
            <person name="Kyrpides N."/>
            <person name="Kim E."/>
            <person name="Tebo B.M."/>
            <person name="Richardson P."/>
        </authorList>
    </citation>
    <scope>NUCLEOTIDE SEQUENCE [LARGE SCALE GENOMIC DNA]</scope>
    <source>
        <strain evidence="7 8">MI-1</strain>
    </source>
</reference>
<keyword evidence="3 4" id="KW-0620">Polyamine biosynthesis</keyword>
<comment type="catalytic activity">
    <reaction evidence="4">
        <text>S-adenosyl 3-(methylsulfanyl)propylamine + putrescine = S-methyl-5'-thioadenosine + spermidine + H(+)</text>
        <dbReference type="Rhea" id="RHEA:12721"/>
        <dbReference type="ChEBI" id="CHEBI:15378"/>
        <dbReference type="ChEBI" id="CHEBI:17509"/>
        <dbReference type="ChEBI" id="CHEBI:57443"/>
        <dbReference type="ChEBI" id="CHEBI:57834"/>
        <dbReference type="ChEBI" id="CHEBI:326268"/>
        <dbReference type="EC" id="2.5.1.16"/>
    </reaction>
</comment>
<dbReference type="EMBL" id="CP000612">
    <property type="protein sequence ID" value="ABO51433.1"/>
    <property type="molecule type" value="Genomic_DNA"/>
</dbReference>
<feature type="domain" description="PABS" evidence="6">
    <location>
        <begin position="3"/>
        <end position="235"/>
    </location>
</feature>
<sequence length="275" mass="31711">MLDFWFTEHHTDNYKVSWRMDKILHFEKSPFQEIAVVESPELGRALLLDNIVQTTTKFEFIYHETIVHIPLMIHPEPKRVMVVGGGDGGAVKEILKHPSVETVDLIEIDERVIEVSKKWLPEISHALRSDKVNIMTIDGLKHMKQCSSQYDIIIVDCTDPSGPSMDLFSKDFYRDVYNALKDDGVFVSQTGSPSFSTHFKQAVQNIMEVFPLAKPYLTCEPTYIAGFWSFTVGSKKYQLDNINPERMFNIETKYYTPDIHKAAFVLPKYIEQLLK</sequence>
<dbReference type="InterPro" id="IPR035246">
    <property type="entry name" value="Spermidine_synt_N"/>
</dbReference>
<feature type="binding site" evidence="4">
    <location>
        <begin position="156"/>
        <end position="159"/>
    </location>
    <ligand>
        <name>spermidine</name>
        <dbReference type="ChEBI" id="CHEBI:57834"/>
    </ligand>
</feature>
<dbReference type="Gene3D" id="3.40.50.150">
    <property type="entry name" value="Vaccinia Virus protein VP39"/>
    <property type="match status" value="1"/>
</dbReference>
<feature type="binding site" evidence="4">
    <location>
        <position position="63"/>
    </location>
    <ligand>
        <name>spermidine</name>
        <dbReference type="ChEBI" id="CHEBI:57834"/>
    </ligand>
</feature>
<comment type="similarity">
    <text evidence="1 4">Belongs to the spermidine/spermine synthase family.</text>
</comment>
<feature type="binding site" evidence="4">
    <location>
        <position position="87"/>
    </location>
    <ligand>
        <name>spermidine</name>
        <dbReference type="ChEBI" id="CHEBI:57834"/>
    </ligand>
</feature>
<dbReference type="InterPro" id="IPR030374">
    <property type="entry name" value="PABS"/>
</dbReference>
<dbReference type="Pfam" id="PF17284">
    <property type="entry name" value="Spermine_synt_N"/>
    <property type="match status" value="1"/>
</dbReference>
<evidence type="ECO:0000259" key="6">
    <source>
        <dbReference type="PROSITE" id="PS51006"/>
    </source>
</evidence>
<keyword evidence="2 4" id="KW-0808">Transferase</keyword>
<feature type="active site" description="Proton acceptor" evidence="4 5">
    <location>
        <position position="156"/>
    </location>
</feature>
<dbReference type="KEGG" id="drm:Dred_2930"/>
<dbReference type="EC" id="2.5.1.16" evidence="4"/>
<protein>
    <recommendedName>
        <fullName evidence="4">Polyamine aminopropyltransferase</fullName>
    </recommendedName>
    <alternativeName>
        <fullName evidence="4">Putrescine aminopropyltransferase</fullName>
        <shortName evidence="4">PAPT</shortName>
    </alternativeName>
    <alternativeName>
        <fullName evidence="4">Spermidine synthase</fullName>
        <shortName evidence="4">SPDS</shortName>
        <shortName evidence="4">SPDSY</shortName>
        <ecNumber evidence="4">2.5.1.16</ecNumber>
    </alternativeName>
</protein>
<dbReference type="NCBIfam" id="NF002010">
    <property type="entry name" value="PRK00811.1"/>
    <property type="match status" value="1"/>
</dbReference>
<dbReference type="Gene3D" id="2.30.140.10">
    <property type="entry name" value="Spermidine synthase, tetramerisation domain"/>
    <property type="match status" value="1"/>
</dbReference>
<dbReference type="PANTHER" id="PTHR11558">
    <property type="entry name" value="SPERMIDINE/SPERMINE SYNTHASE"/>
    <property type="match status" value="1"/>
</dbReference>
<dbReference type="STRING" id="349161.Dred_2930"/>
<dbReference type="GO" id="GO:0008295">
    <property type="term" value="P:spermidine biosynthetic process"/>
    <property type="evidence" value="ECO:0007669"/>
    <property type="project" value="UniProtKB-UniRule"/>
</dbReference>
<dbReference type="HOGENOM" id="CLU_048199_0_0_9"/>
<dbReference type="PANTHER" id="PTHR11558:SF11">
    <property type="entry name" value="SPERMIDINE SYNTHASE"/>
    <property type="match status" value="1"/>
</dbReference>
<dbReference type="InterPro" id="IPR001045">
    <property type="entry name" value="Spermi_synthase"/>
</dbReference>
<feature type="binding site" evidence="4">
    <location>
        <position position="107"/>
    </location>
    <ligand>
        <name>S-methyl-5'-thioadenosine</name>
        <dbReference type="ChEBI" id="CHEBI:17509"/>
    </ligand>
</feature>
<dbReference type="PROSITE" id="PS51006">
    <property type="entry name" value="PABS_2"/>
    <property type="match status" value="1"/>
</dbReference>
<evidence type="ECO:0000256" key="4">
    <source>
        <dbReference type="HAMAP-Rule" id="MF_00198"/>
    </source>
</evidence>